<comment type="cofactor">
    <cofactor evidence="1">
        <name>pyridoxal 5'-phosphate</name>
        <dbReference type="ChEBI" id="CHEBI:597326"/>
    </cofactor>
</comment>
<dbReference type="EMBL" id="JAEOAQ010000007">
    <property type="protein sequence ID" value="KAG5416991.1"/>
    <property type="molecule type" value="Genomic_DNA"/>
</dbReference>
<keyword evidence="4" id="KW-0963">Cytoplasm</keyword>
<dbReference type="GO" id="GO:0005737">
    <property type="term" value="C:cytoplasm"/>
    <property type="evidence" value="ECO:0007669"/>
    <property type="project" value="UniProtKB-SubCell"/>
</dbReference>
<dbReference type="GeneID" id="93653251"/>
<keyword evidence="13" id="KW-1185">Reference proteome</keyword>
<dbReference type="InterPro" id="IPR004839">
    <property type="entry name" value="Aminotransferase_I/II_large"/>
</dbReference>
<proteinExistence type="inferred from homology"/>
<dbReference type="GO" id="GO:0019878">
    <property type="term" value="P:lysine biosynthetic process via aminoadipic acid"/>
    <property type="evidence" value="ECO:0007669"/>
    <property type="project" value="TreeGrafter"/>
</dbReference>
<evidence type="ECO:0000313" key="12">
    <source>
        <dbReference type="EMBL" id="KAG5416991.1"/>
    </source>
</evidence>
<comment type="catalytic activity">
    <reaction evidence="8">
        <text>an aromatic L-alpha-amino acid + 2-oxoglutarate = an aromatic oxo-acid + L-glutamate</text>
        <dbReference type="Rhea" id="RHEA:17533"/>
        <dbReference type="ChEBI" id="CHEBI:16810"/>
        <dbReference type="ChEBI" id="CHEBI:29985"/>
        <dbReference type="ChEBI" id="CHEBI:73309"/>
        <dbReference type="ChEBI" id="CHEBI:84824"/>
        <dbReference type="EC" id="2.6.1.57"/>
    </reaction>
</comment>
<sequence length="492" mass="55257">MTKDSTQQAKDLSHLLSPEAKSRQNSPLKDAFKYFKLPNMTFLGGGLPLSDYFPFDRVSADIPTPSFPNGIGAPLTTESKTTIEVFKKAEKNKPNQVELARSLQYGYTEGQPELTAFLKEHTEMIHKIPYKDWDLVASVGNTESWDSTLRTFCTRGDSILVEEYSFSSALETANGQGINTVPVPMDDYGIIPSGLDTLLANWIGNKPKLLYTISTGQNPTGSSLSAERRKQIYKIACKYDFIIVEDEPYYFLQMETYTKDKKAREGKTVHEHQEFIEALVPSFISLDTEGRVIRLDSFSKVLAPGLRLGWIVGQEKLLERYVRLHEVSIQCPSGLTQSMTNALLQSWGQKGYLDWLIGLRAEYTHKRDVAIDALEEYCPKEVTSYVPPVAGMFFTVNIDASKHPKFAELGDDPLKIESLIYEQSIKQGTLMIPGSWFKSQGQSTPPQKNLPQNPAAKTHIFFRGTYAAVPLDQLVFGLQKFSKAVKIEYGLE</sequence>
<evidence type="ECO:0000256" key="1">
    <source>
        <dbReference type="ARBA" id="ARBA00001933"/>
    </source>
</evidence>
<dbReference type="InterPro" id="IPR015424">
    <property type="entry name" value="PyrdxlP-dep_Trfase"/>
</dbReference>
<evidence type="ECO:0000256" key="9">
    <source>
        <dbReference type="ARBA" id="ARBA00067014"/>
    </source>
</evidence>
<dbReference type="InterPro" id="IPR050859">
    <property type="entry name" value="Class-I_PLP-dep_aminotransf"/>
</dbReference>
<evidence type="ECO:0000256" key="10">
    <source>
        <dbReference type="SAM" id="MobiDB-lite"/>
    </source>
</evidence>
<evidence type="ECO:0000313" key="13">
    <source>
        <dbReference type="Proteomes" id="UP000669133"/>
    </source>
</evidence>
<dbReference type="RefSeq" id="XP_067546107.1">
    <property type="nucleotide sequence ID" value="XM_067693714.1"/>
</dbReference>
<comment type="subcellular location">
    <subcellularLocation>
        <location evidence="2">Cytoplasm</location>
    </subcellularLocation>
</comment>
<dbReference type="GO" id="GO:0006571">
    <property type="term" value="P:tyrosine biosynthetic process"/>
    <property type="evidence" value="ECO:0007669"/>
    <property type="project" value="TreeGrafter"/>
</dbReference>
<dbReference type="Gene3D" id="3.40.640.10">
    <property type="entry name" value="Type I PLP-dependent aspartate aminotransferase-like (Major domain)"/>
    <property type="match status" value="1"/>
</dbReference>
<dbReference type="PANTHER" id="PTHR42790:SF21">
    <property type="entry name" value="AROMATIC_AMINOADIPATE AMINOTRANSFERASE 1"/>
    <property type="match status" value="1"/>
</dbReference>
<keyword evidence="6" id="KW-0808">Transferase</keyword>
<dbReference type="GO" id="GO:0008793">
    <property type="term" value="F:aromatic-amino-acid transaminase activity"/>
    <property type="evidence" value="ECO:0007669"/>
    <property type="project" value="TreeGrafter"/>
</dbReference>
<accession>A0A8H8DAR0</accession>
<evidence type="ECO:0000256" key="5">
    <source>
        <dbReference type="ARBA" id="ARBA00022576"/>
    </source>
</evidence>
<organism evidence="12 13">
    <name type="scientific">Candida metapsilosis</name>
    <dbReference type="NCBI Taxonomy" id="273372"/>
    <lineage>
        <taxon>Eukaryota</taxon>
        <taxon>Fungi</taxon>
        <taxon>Dikarya</taxon>
        <taxon>Ascomycota</taxon>
        <taxon>Saccharomycotina</taxon>
        <taxon>Pichiomycetes</taxon>
        <taxon>Debaryomycetaceae</taxon>
        <taxon>Candida/Lodderomyces clade</taxon>
        <taxon>Candida</taxon>
    </lineage>
</organism>
<evidence type="ECO:0000256" key="7">
    <source>
        <dbReference type="ARBA" id="ARBA00022898"/>
    </source>
</evidence>
<dbReference type="PANTHER" id="PTHR42790">
    <property type="entry name" value="AMINOTRANSFERASE"/>
    <property type="match status" value="1"/>
</dbReference>
<evidence type="ECO:0000256" key="6">
    <source>
        <dbReference type="ARBA" id="ARBA00022679"/>
    </source>
</evidence>
<evidence type="ECO:0000256" key="3">
    <source>
        <dbReference type="ARBA" id="ARBA00007441"/>
    </source>
</evidence>
<name>A0A8H8DAR0_9ASCO</name>
<dbReference type="AlphaFoldDB" id="A0A8H8DAR0"/>
<feature type="compositionally biased region" description="Polar residues" evidence="10">
    <location>
        <begin position="1"/>
        <end position="10"/>
    </location>
</feature>
<evidence type="ECO:0000256" key="8">
    <source>
        <dbReference type="ARBA" id="ARBA00051993"/>
    </source>
</evidence>
<dbReference type="GO" id="GO:0047536">
    <property type="term" value="F:2-aminoadipate transaminase activity"/>
    <property type="evidence" value="ECO:0007669"/>
    <property type="project" value="TreeGrafter"/>
</dbReference>
<dbReference type="Pfam" id="PF00155">
    <property type="entry name" value="Aminotran_1_2"/>
    <property type="match status" value="1"/>
</dbReference>
<dbReference type="FunFam" id="3.40.640.10:FF:000074">
    <property type="entry name" value="Aromatic amino acid aminotransferase"/>
    <property type="match status" value="1"/>
</dbReference>
<keyword evidence="7" id="KW-0663">Pyridoxal phosphate</keyword>
<dbReference type="CDD" id="cd00609">
    <property type="entry name" value="AAT_like"/>
    <property type="match status" value="1"/>
</dbReference>
<comment type="caution">
    <text evidence="12">The sequence shown here is derived from an EMBL/GenBank/DDBJ whole genome shotgun (WGS) entry which is preliminary data.</text>
</comment>
<gene>
    <name evidence="12" type="ORF">I9W82_004622</name>
</gene>
<dbReference type="Proteomes" id="UP000669133">
    <property type="component" value="Unassembled WGS sequence"/>
</dbReference>
<dbReference type="OrthoDB" id="691673at2759"/>
<dbReference type="SUPFAM" id="SSF53383">
    <property type="entry name" value="PLP-dependent transferases"/>
    <property type="match status" value="1"/>
</dbReference>
<feature type="domain" description="Aminotransferase class I/classII large" evidence="11">
    <location>
        <begin position="70"/>
        <end position="409"/>
    </location>
</feature>
<comment type="similarity">
    <text evidence="3">Belongs to the class-I pyridoxal-phosphate-dependent aminotransferase family.</text>
</comment>
<evidence type="ECO:0000256" key="4">
    <source>
        <dbReference type="ARBA" id="ARBA00022490"/>
    </source>
</evidence>
<dbReference type="EC" id="2.6.1.57" evidence="9"/>
<evidence type="ECO:0000259" key="11">
    <source>
        <dbReference type="Pfam" id="PF00155"/>
    </source>
</evidence>
<keyword evidence="5" id="KW-0032">Aminotransferase</keyword>
<dbReference type="InterPro" id="IPR015421">
    <property type="entry name" value="PyrdxlP-dep_Trfase_major"/>
</dbReference>
<reference evidence="12 13" key="1">
    <citation type="submission" date="2020-12" db="EMBL/GenBank/DDBJ databases">
        <title>Effect of drift, selection, and recombination on the evolution of hybrid genomes in Candida yeast pathogens.</title>
        <authorList>
            <person name="Mixao V."/>
            <person name="Ksiezopolska E."/>
            <person name="Saus E."/>
            <person name="Boekhout T."/>
            <person name="Gacser A."/>
            <person name="Gabaldon T."/>
        </authorList>
    </citation>
    <scope>NUCLEOTIDE SEQUENCE [LARGE SCALE GENOMIC DNA]</scope>
    <source>
        <strain evidence="12 13">BP57</strain>
    </source>
</reference>
<evidence type="ECO:0000256" key="2">
    <source>
        <dbReference type="ARBA" id="ARBA00004496"/>
    </source>
</evidence>
<protein>
    <recommendedName>
        <fullName evidence="9">aromatic-amino-acid transaminase</fullName>
        <ecNumber evidence="9">2.6.1.57</ecNumber>
    </recommendedName>
</protein>
<feature type="region of interest" description="Disordered" evidence="10">
    <location>
        <begin position="1"/>
        <end position="24"/>
    </location>
</feature>
<dbReference type="GO" id="GO:0009074">
    <property type="term" value="P:aromatic amino acid family catabolic process"/>
    <property type="evidence" value="ECO:0007669"/>
    <property type="project" value="TreeGrafter"/>
</dbReference>
<dbReference type="GO" id="GO:0030170">
    <property type="term" value="F:pyridoxal phosphate binding"/>
    <property type="evidence" value="ECO:0007669"/>
    <property type="project" value="InterPro"/>
</dbReference>